<feature type="binding site" evidence="12">
    <location>
        <position position="127"/>
    </location>
    <ligand>
        <name>L-histidine</name>
        <dbReference type="ChEBI" id="CHEBI:57595"/>
    </ligand>
</feature>
<feature type="binding site" evidence="12">
    <location>
        <begin position="262"/>
        <end position="263"/>
    </location>
    <ligand>
        <name>L-histidine</name>
        <dbReference type="ChEBI" id="CHEBI:57595"/>
    </ligand>
</feature>
<dbReference type="Proteomes" id="UP000058020">
    <property type="component" value="Chromosome"/>
</dbReference>
<keyword evidence="8 11" id="KW-0648">Protein biosynthesis</keyword>
<feature type="binding site" evidence="12">
    <location>
        <position position="113"/>
    </location>
    <ligand>
        <name>L-histidine</name>
        <dbReference type="ChEBI" id="CHEBI:57595"/>
    </ligand>
</feature>
<dbReference type="InterPro" id="IPR045864">
    <property type="entry name" value="aa-tRNA-synth_II/BPL/LPL"/>
</dbReference>
<sequence length="422" mass="47750">MSKKIQAIRGMNDLLPKDSALWAFVERTIADLFIAYGYKNIRTPVVEKTDTFCRAIGQATDIVEKEMYSWHESNGDSLSLRPEGTAGCVRMMIEHNLPREGIQKVFYQGAMFRHERPQKGRYRQFHQVGLEVFGAPDAKVDAELMMITHSLWQKLGLKNITLEINTLGSSEARASYRDILVEYFSSHKDQLDEDSLRRLESNPLRILDSKNSAMQDLINNAPKLMTHLDEESDQHFEQFKAYLKALNIDFVINTRLVRGLDYYNRTVFEWTTTDLGAQGTICAGGRYDGLVEKMGGKPTPAVGLAIGLERLILLLEAQEIDLHNQPLAIYIITPSESAQLQSMQIAGTLHESMANVIIYNDISLGSFKSQFKKADKANADFALILGEEELNNNQVSIKPLKSQEQQVALSLDEAIKYFKDYT</sequence>
<evidence type="ECO:0000259" key="13">
    <source>
        <dbReference type="PROSITE" id="PS50862"/>
    </source>
</evidence>
<dbReference type="GO" id="GO:0004821">
    <property type="term" value="F:histidine-tRNA ligase activity"/>
    <property type="evidence" value="ECO:0007669"/>
    <property type="project" value="UniProtKB-UniRule"/>
</dbReference>
<dbReference type="STRING" id="1705394.SP60_07015"/>
<comment type="subunit">
    <text evidence="3 11">Homodimer.</text>
</comment>
<dbReference type="SUPFAM" id="SSF55681">
    <property type="entry name" value="Class II aaRS and biotin synthetases"/>
    <property type="match status" value="1"/>
</dbReference>
<feature type="domain" description="Aminoacyl-transfer RNA synthetases class-II family profile" evidence="13">
    <location>
        <begin position="1"/>
        <end position="334"/>
    </location>
</feature>
<proteinExistence type="inferred from homology"/>
<dbReference type="PIRSF" id="PIRSF001549">
    <property type="entry name" value="His-tRNA_synth"/>
    <property type="match status" value="1"/>
</dbReference>
<feature type="binding site" evidence="12">
    <location>
        <position position="131"/>
    </location>
    <ligand>
        <name>L-histidine</name>
        <dbReference type="ChEBI" id="CHEBI:57595"/>
    </ligand>
</feature>
<evidence type="ECO:0000256" key="10">
    <source>
        <dbReference type="ARBA" id="ARBA00047639"/>
    </source>
</evidence>
<dbReference type="SUPFAM" id="SSF52954">
    <property type="entry name" value="Class II aaRS ABD-related"/>
    <property type="match status" value="1"/>
</dbReference>
<evidence type="ECO:0000256" key="11">
    <source>
        <dbReference type="HAMAP-Rule" id="MF_00127"/>
    </source>
</evidence>
<evidence type="ECO:0000256" key="7">
    <source>
        <dbReference type="ARBA" id="ARBA00022840"/>
    </source>
</evidence>
<evidence type="ECO:0000256" key="2">
    <source>
        <dbReference type="ARBA" id="ARBA00008226"/>
    </source>
</evidence>
<keyword evidence="6 11" id="KW-0547">Nucleotide-binding</keyword>
<dbReference type="HAMAP" id="MF_00127">
    <property type="entry name" value="His_tRNA_synth"/>
    <property type="match status" value="1"/>
</dbReference>
<keyword evidence="7 11" id="KW-0067">ATP-binding</keyword>
<dbReference type="Gene3D" id="3.40.50.800">
    <property type="entry name" value="Anticodon-binding domain"/>
    <property type="match status" value="1"/>
</dbReference>
<dbReference type="GO" id="GO:0006427">
    <property type="term" value="P:histidyl-tRNA aminoacylation"/>
    <property type="evidence" value="ECO:0007669"/>
    <property type="project" value="UniProtKB-UniRule"/>
</dbReference>
<dbReference type="GO" id="GO:0005737">
    <property type="term" value="C:cytoplasm"/>
    <property type="evidence" value="ECO:0007669"/>
    <property type="project" value="UniProtKB-SubCell"/>
</dbReference>
<dbReference type="InterPro" id="IPR004154">
    <property type="entry name" value="Anticodon-bd"/>
</dbReference>
<evidence type="ECO:0000313" key="14">
    <source>
        <dbReference type="EMBL" id="ALE52965.1"/>
    </source>
</evidence>
<name>A0A0M3TUI1_9GAMM</name>
<dbReference type="EMBL" id="CP010552">
    <property type="protein sequence ID" value="ALE52965.1"/>
    <property type="molecule type" value="Genomic_DNA"/>
</dbReference>
<dbReference type="Pfam" id="PF13393">
    <property type="entry name" value="tRNA-synt_His"/>
    <property type="match status" value="1"/>
</dbReference>
<keyword evidence="15" id="KW-1185">Reference proteome</keyword>
<dbReference type="Gene3D" id="3.30.930.10">
    <property type="entry name" value="Bira Bifunctional Protein, Domain 2"/>
    <property type="match status" value="1"/>
</dbReference>
<evidence type="ECO:0000256" key="9">
    <source>
        <dbReference type="ARBA" id="ARBA00023146"/>
    </source>
</evidence>
<dbReference type="PATRIC" id="fig|1705394.5.peg.1401"/>
<dbReference type="PANTHER" id="PTHR43707:SF1">
    <property type="entry name" value="HISTIDINE--TRNA LIGASE, MITOCHONDRIAL-RELATED"/>
    <property type="match status" value="1"/>
</dbReference>
<evidence type="ECO:0000256" key="8">
    <source>
        <dbReference type="ARBA" id="ARBA00022917"/>
    </source>
</evidence>
<keyword evidence="9 11" id="KW-0030">Aminoacyl-tRNA synthetase</keyword>
<dbReference type="NCBIfam" id="TIGR00442">
    <property type="entry name" value="hisS"/>
    <property type="match status" value="1"/>
</dbReference>
<organism evidence="14 15">
    <name type="scientific">Candidatus Thioglobus autotrophicus</name>
    <dbReference type="NCBI Taxonomy" id="1705394"/>
    <lineage>
        <taxon>Bacteria</taxon>
        <taxon>Pseudomonadati</taxon>
        <taxon>Pseudomonadota</taxon>
        <taxon>Gammaproteobacteria</taxon>
        <taxon>Candidatus Pseudothioglobaceae</taxon>
        <taxon>Candidatus Thioglobus</taxon>
    </lineage>
</organism>
<evidence type="ECO:0000256" key="3">
    <source>
        <dbReference type="ARBA" id="ARBA00011738"/>
    </source>
</evidence>
<dbReference type="PROSITE" id="PS50862">
    <property type="entry name" value="AA_TRNA_LIGASE_II"/>
    <property type="match status" value="1"/>
</dbReference>
<comment type="subcellular location">
    <subcellularLocation>
        <location evidence="1 11">Cytoplasm</location>
    </subcellularLocation>
</comment>
<evidence type="ECO:0000256" key="6">
    <source>
        <dbReference type="ARBA" id="ARBA00022741"/>
    </source>
</evidence>
<dbReference type="FunFam" id="3.30.930.10:FF:000005">
    <property type="entry name" value="Histidine--tRNA ligase"/>
    <property type="match status" value="1"/>
</dbReference>
<dbReference type="EC" id="6.1.1.21" evidence="11"/>
<dbReference type="AlphaFoldDB" id="A0A0M3TUI1"/>
<dbReference type="PANTHER" id="PTHR43707">
    <property type="entry name" value="HISTIDYL-TRNA SYNTHETASE"/>
    <property type="match status" value="1"/>
</dbReference>
<comment type="catalytic activity">
    <reaction evidence="10 11">
        <text>tRNA(His) + L-histidine + ATP = L-histidyl-tRNA(His) + AMP + diphosphate + H(+)</text>
        <dbReference type="Rhea" id="RHEA:17313"/>
        <dbReference type="Rhea" id="RHEA-COMP:9665"/>
        <dbReference type="Rhea" id="RHEA-COMP:9689"/>
        <dbReference type="ChEBI" id="CHEBI:15378"/>
        <dbReference type="ChEBI" id="CHEBI:30616"/>
        <dbReference type="ChEBI" id="CHEBI:33019"/>
        <dbReference type="ChEBI" id="CHEBI:57595"/>
        <dbReference type="ChEBI" id="CHEBI:78442"/>
        <dbReference type="ChEBI" id="CHEBI:78527"/>
        <dbReference type="ChEBI" id="CHEBI:456215"/>
        <dbReference type="EC" id="6.1.1.21"/>
    </reaction>
</comment>
<dbReference type="CDD" id="cd00773">
    <property type="entry name" value="HisRS-like_core"/>
    <property type="match status" value="1"/>
</dbReference>
<keyword evidence="5 11" id="KW-0436">Ligase</keyword>
<evidence type="ECO:0000313" key="15">
    <source>
        <dbReference type="Proteomes" id="UP000058020"/>
    </source>
</evidence>
<dbReference type="OrthoDB" id="9800814at2"/>
<comment type="similarity">
    <text evidence="2 11">Belongs to the class-II aminoacyl-tRNA synthetase family.</text>
</comment>
<feature type="binding site" evidence="12">
    <location>
        <position position="258"/>
    </location>
    <ligand>
        <name>L-histidine</name>
        <dbReference type="ChEBI" id="CHEBI:57595"/>
    </ligand>
</feature>
<evidence type="ECO:0000256" key="5">
    <source>
        <dbReference type="ARBA" id="ARBA00022598"/>
    </source>
</evidence>
<evidence type="ECO:0000256" key="4">
    <source>
        <dbReference type="ARBA" id="ARBA00022490"/>
    </source>
</evidence>
<evidence type="ECO:0000256" key="12">
    <source>
        <dbReference type="PIRSR" id="PIRSR001549-1"/>
    </source>
</evidence>
<dbReference type="RefSeq" id="WP_053951951.1">
    <property type="nucleotide sequence ID" value="NZ_CP010552.1"/>
</dbReference>
<protein>
    <recommendedName>
        <fullName evidence="11">Histidine--tRNA ligase</fullName>
        <ecNumber evidence="11">6.1.1.21</ecNumber>
    </recommendedName>
    <alternativeName>
        <fullName evidence="11">Histidyl-tRNA synthetase</fullName>
        <shortName evidence="11">HisRS</shortName>
    </alternativeName>
</protein>
<dbReference type="InterPro" id="IPR004516">
    <property type="entry name" value="HisRS/HisZ"/>
</dbReference>
<reference evidence="14 15" key="1">
    <citation type="journal article" date="2015" name="Genome Announc.">
        <title>Genome Sequence of 'Candidatus Thioglobus autotrophica' Strain EF1, a Chemoautotroph from the SUP05 Clade of Marine Gammaproteobacteria.</title>
        <authorList>
            <person name="Shah V."/>
            <person name="Morris R.M."/>
        </authorList>
    </citation>
    <scope>NUCLEOTIDE SEQUENCE [LARGE SCALE GENOMIC DNA]</scope>
    <source>
        <strain evidence="14 15">EF1</strain>
    </source>
</reference>
<dbReference type="Pfam" id="PF03129">
    <property type="entry name" value="HGTP_anticodon"/>
    <property type="match status" value="1"/>
</dbReference>
<feature type="binding site" evidence="12">
    <location>
        <begin position="83"/>
        <end position="85"/>
    </location>
    <ligand>
        <name>L-histidine</name>
        <dbReference type="ChEBI" id="CHEBI:57595"/>
    </ligand>
</feature>
<dbReference type="KEGG" id="tho:SP60_07015"/>
<dbReference type="GO" id="GO:0005524">
    <property type="term" value="F:ATP binding"/>
    <property type="evidence" value="ECO:0007669"/>
    <property type="project" value="UniProtKB-UniRule"/>
</dbReference>
<keyword evidence="4 11" id="KW-0963">Cytoplasm</keyword>
<evidence type="ECO:0000256" key="1">
    <source>
        <dbReference type="ARBA" id="ARBA00004496"/>
    </source>
</evidence>
<dbReference type="InterPro" id="IPR036621">
    <property type="entry name" value="Anticodon-bd_dom_sf"/>
</dbReference>
<accession>A0A0M3TUI1</accession>
<dbReference type="InterPro" id="IPR006195">
    <property type="entry name" value="aa-tRNA-synth_II"/>
</dbReference>
<dbReference type="InterPro" id="IPR041715">
    <property type="entry name" value="HisRS-like_core"/>
</dbReference>
<dbReference type="InterPro" id="IPR015807">
    <property type="entry name" value="His-tRNA-ligase"/>
</dbReference>
<gene>
    <name evidence="11" type="primary">hisS</name>
    <name evidence="14" type="ORF">SP60_07015</name>
</gene>